<dbReference type="EMBL" id="JAAXKZ010000008">
    <property type="protein sequence ID" value="NMH90730.1"/>
    <property type="molecule type" value="Genomic_DNA"/>
</dbReference>
<evidence type="ECO:0000313" key="8">
    <source>
        <dbReference type="Proteomes" id="UP000586918"/>
    </source>
</evidence>
<name>A0A848DDP6_9PSEU</name>
<dbReference type="InterPro" id="IPR036259">
    <property type="entry name" value="MFS_trans_sf"/>
</dbReference>
<feature type="transmembrane region" description="Helical" evidence="5">
    <location>
        <begin position="47"/>
        <end position="71"/>
    </location>
</feature>
<evidence type="ECO:0000256" key="1">
    <source>
        <dbReference type="ARBA" id="ARBA00004651"/>
    </source>
</evidence>
<dbReference type="PANTHER" id="PTHR23527:SF1">
    <property type="entry name" value="BLL3282 PROTEIN"/>
    <property type="match status" value="1"/>
</dbReference>
<keyword evidence="2 5" id="KW-0812">Transmembrane</keyword>
<feature type="transmembrane region" description="Helical" evidence="5">
    <location>
        <begin position="163"/>
        <end position="183"/>
    </location>
</feature>
<dbReference type="RefSeq" id="WP_169410224.1">
    <property type="nucleotide sequence ID" value="NZ_JAAXKZ010000008.1"/>
</dbReference>
<accession>A0A848DDP6</accession>
<feature type="transmembrane region" description="Helical" evidence="5">
    <location>
        <begin position="78"/>
        <end position="109"/>
    </location>
</feature>
<dbReference type="Gene3D" id="1.20.1250.20">
    <property type="entry name" value="MFS general substrate transporter like domains"/>
    <property type="match status" value="2"/>
</dbReference>
<evidence type="ECO:0000256" key="5">
    <source>
        <dbReference type="SAM" id="Phobius"/>
    </source>
</evidence>
<feature type="transmembrane region" description="Helical" evidence="5">
    <location>
        <begin position="209"/>
        <end position="230"/>
    </location>
</feature>
<organism evidence="7 8">
    <name type="scientific">Pseudonocardia bannensis</name>
    <dbReference type="NCBI Taxonomy" id="630973"/>
    <lineage>
        <taxon>Bacteria</taxon>
        <taxon>Bacillati</taxon>
        <taxon>Actinomycetota</taxon>
        <taxon>Actinomycetes</taxon>
        <taxon>Pseudonocardiales</taxon>
        <taxon>Pseudonocardiaceae</taxon>
        <taxon>Pseudonocardia</taxon>
    </lineage>
</organism>
<feature type="transmembrane region" description="Helical" evidence="5">
    <location>
        <begin position="306"/>
        <end position="326"/>
    </location>
</feature>
<dbReference type="InterPro" id="IPR052952">
    <property type="entry name" value="MFS-Transporter"/>
</dbReference>
<dbReference type="AlphaFoldDB" id="A0A848DDP6"/>
<dbReference type="Pfam" id="PF07690">
    <property type="entry name" value="MFS_1"/>
    <property type="match status" value="1"/>
</dbReference>
<feature type="transmembrane region" description="Helical" evidence="5">
    <location>
        <begin position="12"/>
        <end position="35"/>
    </location>
</feature>
<dbReference type="PROSITE" id="PS50850">
    <property type="entry name" value="MFS"/>
    <property type="match status" value="1"/>
</dbReference>
<keyword evidence="8" id="KW-1185">Reference proteome</keyword>
<feature type="transmembrane region" description="Helical" evidence="5">
    <location>
        <begin position="338"/>
        <end position="360"/>
    </location>
</feature>
<evidence type="ECO:0000259" key="6">
    <source>
        <dbReference type="PROSITE" id="PS50850"/>
    </source>
</evidence>
<comment type="caution">
    <text evidence="7">The sequence shown here is derived from an EMBL/GenBank/DDBJ whole genome shotgun (WGS) entry which is preliminary data.</text>
</comment>
<dbReference type="GO" id="GO:0022857">
    <property type="term" value="F:transmembrane transporter activity"/>
    <property type="evidence" value="ECO:0007669"/>
    <property type="project" value="InterPro"/>
</dbReference>
<proteinExistence type="predicted"/>
<evidence type="ECO:0000256" key="4">
    <source>
        <dbReference type="ARBA" id="ARBA00023136"/>
    </source>
</evidence>
<comment type="subcellular location">
    <subcellularLocation>
        <location evidence="1">Cell membrane</location>
        <topology evidence="1">Multi-pass membrane protein</topology>
    </subcellularLocation>
</comment>
<feature type="transmembrane region" description="Helical" evidence="5">
    <location>
        <begin position="242"/>
        <end position="263"/>
    </location>
</feature>
<sequence>MTDLATPAPPRGFALLLVLTMGAGPLALYAVTALSPLLVTELGLSRAALGSLAGVTFVAAAVGALLGGGLVDRVSERLVTLLVLAGAVLALGLVSAASGVAWLVAAAIVSGAAQSVSNPVTNRLVSVHVPVERLGPLVGIKQSGVQLAQFAAGAALPGIAALAGWRVATGCAAVLAAAGLVLVRRSVPPRPVPVGPAERGPRRRIPADVWWLLAFTVLTASALQATNVYLPLFAHDSLGVGVTLAGATAAVAGAAGIAARIGWTRIAGRSDEQRPLLFGLAVAAAAGALLLVAAESLHLSWLLWPAVLVHGATALGSNAVVMLAVVRRARGGAVGGSSGVLAFGLYAGFAAGPFVFGHAVEGSVHFAPVWAAVAIVYLLAALVIVVWGRVASR</sequence>
<feature type="transmembrane region" description="Helical" evidence="5">
    <location>
        <begin position="275"/>
        <end position="294"/>
    </location>
</feature>
<evidence type="ECO:0000313" key="7">
    <source>
        <dbReference type="EMBL" id="NMH90730.1"/>
    </source>
</evidence>
<dbReference type="InterPro" id="IPR011701">
    <property type="entry name" value="MFS"/>
</dbReference>
<keyword evidence="3 5" id="KW-1133">Transmembrane helix</keyword>
<protein>
    <submittedName>
        <fullName evidence="7">MFS transporter</fullName>
    </submittedName>
</protein>
<feature type="domain" description="Major facilitator superfamily (MFS) profile" evidence="6">
    <location>
        <begin position="13"/>
        <end position="392"/>
    </location>
</feature>
<evidence type="ECO:0000256" key="2">
    <source>
        <dbReference type="ARBA" id="ARBA00022692"/>
    </source>
</evidence>
<dbReference type="Proteomes" id="UP000586918">
    <property type="component" value="Unassembled WGS sequence"/>
</dbReference>
<evidence type="ECO:0000256" key="3">
    <source>
        <dbReference type="ARBA" id="ARBA00022989"/>
    </source>
</evidence>
<reference evidence="7 8" key="1">
    <citation type="submission" date="2020-04" db="EMBL/GenBank/DDBJ databases">
        <authorList>
            <person name="Klaysubun C."/>
            <person name="Duangmal K."/>
            <person name="Lipun K."/>
        </authorList>
    </citation>
    <scope>NUCLEOTIDE SEQUENCE [LARGE SCALE GENOMIC DNA]</scope>
    <source>
        <strain evidence="7 8">DSM 45300</strain>
    </source>
</reference>
<dbReference type="SUPFAM" id="SSF103473">
    <property type="entry name" value="MFS general substrate transporter"/>
    <property type="match status" value="1"/>
</dbReference>
<feature type="transmembrane region" description="Helical" evidence="5">
    <location>
        <begin position="366"/>
        <end position="387"/>
    </location>
</feature>
<gene>
    <name evidence="7" type="ORF">HF519_03860</name>
</gene>
<dbReference type="GO" id="GO:0005886">
    <property type="term" value="C:plasma membrane"/>
    <property type="evidence" value="ECO:0007669"/>
    <property type="project" value="UniProtKB-SubCell"/>
</dbReference>
<dbReference type="InterPro" id="IPR020846">
    <property type="entry name" value="MFS_dom"/>
</dbReference>
<keyword evidence="4 5" id="KW-0472">Membrane</keyword>
<dbReference type="PANTHER" id="PTHR23527">
    <property type="entry name" value="BLL3282 PROTEIN"/>
    <property type="match status" value="1"/>
</dbReference>